<keyword evidence="1" id="KW-0472">Membrane</keyword>
<keyword evidence="3" id="KW-1185">Reference proteome</keyword>
<gene>
    <name evidence="2" type="ORF">H9640_11165</name>
</gene>
<keyword evidence="1" id="KW-1133">Transmembrane helix</keyword>
<evidence type="ECO:0000313" key="2">
    <source>
        <dbReference type="EMBL" id="MBD7999113.1"/>
    </source>
</evidence>
<protein>
    <submittedName>
        <fullName evidence="2">DUF2550 domain-containing protein</fullName>
    </submittedName>
</protein>
<sequence length="137" mass="15158">MPLPAWIAIGLLLAVALVVGLGALRLRAIAHRVGSFECSARPAGDAQASWSLGIAHYGVGRIDWWRCWSLSLRPARTWRRQDLVILSRRPLDEDRDLFLVECSYEDVRFELTMSSGAYAGLASWLEAAPPGRRGVVV</sequence>
<feature type="transmembrane region" description="Helical" evidence="1">
    <location>
        <begin position="6"/>
        <end position="26"/>
    </location>
</feature>
<name>A0ABR8V2U9_9CELL</name>
<dbReference type="EMBL" id="JACSQE010000008">
    <property type="protein sequence ID" value="MBD7999113.1"/>
    <property type="molecule type" value="Genomic_DNA"/>
</dbReference>
<dbReference type="Pfam" id="PF10739">
    <property type="entry name" value="DUF2550"/>
    <property type="match status" value="1"/>
</dbReference>
<evidence type="ECO:0000256" key="1">
    <source>
        <dbReference type="SAM" id="Phobius"/>
    </source>
</evidence>
<proteinExistence type="predicted"/>
<dbReference type="RefSeq" id="WP_191790790.1">
    <property type="nucleotide sequence ID" value="NZ_JACSQE010000008.1"/>
</dbReference>
<accession>A0ABR8V2U9</accession>
<reference evidence="2 3" key="1">
    <citation type="submission" date="2020-08" db="EMBL/GenBank/DDBJ databases">
        <title>A Genomic Blueprint of the Chicken Gut Microbiome.</title>
        <authorList>
            <person name="Gilroy R."/>
            <person name="Ravi A."/>
            <person name="Getino M."/>
            <person name="Pursley I."/>
            <person name="Horton D.L."/>
            <person name="Alikhan N.-F."/>
            <person name="Baker D."/>
            <person name="Gharbi K."/>
            <person name="Hall N."/>
            <person name="Watson M."/>
            <person name="Adriaenssens E.M."/>
            <person name="Foster-Nyarko E."/>
            <person name="Jarju S."/>
            <person name="Secka A."/>
            <person name="Antonio M."/>
            <person name="Oren A."/>
            <person name="Chaudhuri R."/>
            <person name="La Ragione R.M."/>
            <person name="Hildebrand F."/>
            <person name="Pallen M.J."/>
        </authorList>
    </citation>
    <scope>NUCLEOTIDE SEQUENCE [LARGE SCALE GENOMIC DNA]</scope>
    <source>
        <strain evidence="2 3">Sa2CUA8</strain>
    </source>
</reference>
<organism evidence="2 3">
    <name type="scientific">Oerskovia gallyi</name>
    <dbReference type="NCBI Taxonomy" id="2762226"/>
    <lineage>
        <taxon>Bacteria</taxon>
        <taxon>Bacillati</taxon>
        <taxon>Actinomycetota</taxon>
        <taxon>Actinomycetes</taxon>
        <taxon>Micrococcales</taxon>
        <taxon>Cellulomonadaceae</taxon>
        <taxon>Oerskovia</taxon>
    </lineage>
</organism>
<dbReference type="InterPro" id="IPR019675">
    <property type="entry name" value="DUF2550"/>
</dbReference>
<evidence type="ECO:0000313" key="3">
    <source>
        <dbReference type="Proteomes" id="UP000633601"/>
    </source>
</evidence>
<comment type="caution">
    <text evidence="2">The sequence shown here is derived from an EMBL/GenBank/DDBJ whole genome shotgun (WGS) entry which is preliminary data.</text>
</comment>
<dbReference type="Proteomes" id="UP000633601">
    <property type="component" value="Unassembled WGS sequence"/>
</dbReference>
<keyword evidence="1" id="KW-0812">Transmembrane</keyword>